<accession>A0ACC1CES7</accession>
<gene>
    <name evidence="1" type="ORF">K1T71_014629</name>
</gene>
<protein>
    <submittedName>
        <fullName evidence="1">Uncharacterized protein</fullName>
    </submittedName>
</protein>
<keyword evidence="2" id="KW-1185">Reference proteome</keyword>
<evidence type="ECO:0000313" key="2">
    <source>
        <dbReference type="Proteomes" id="UP000824533"/>
    </source>
</evidence>
<dbReference type="EMBL" id="CM034415">
    <property type="protein sequence ID" value="KAJ0170023.1"/>
    <property type="molecule type" value="Genomic_DNA"/>
</dbReference>
<comment type="caution">
    <text evidence="1">The sequence shown here is derived from an EMBL/GenBank/DDBJ whole genome shotgun (WGS) entry which is preliminary data.</text>
</comment>
<name>A0ACC1CES7_9NEOP</name>
<organism evidence="1 2">
    <name type="scientific">Dendrolimus kikuchii</name>
    <dbReference type="NCBI Taxonomy" id="765133"/>
    <lineage>
        <taxon>Eukaryota</taxon>
        <taxon>Metazoa</taxon>
        <taxon>Ecdysozoa</taxon>
        <taxon>Arthropoda</taxon>
        <taxon>Hexapoda</taxon>
        <taxon>Insecta</taxon>
        <taxon>Pterygota</taxon>
        <taxon>Neoptera</taxon>
        <taxon>Endopterygota</taxon>
        <taxon>Lepidoptera</taxon>
        <taxon>Glossata</taxon>
        <taxon>Ditrysia</taxon>
        <taxon>Bombycoidea</taxon>
        <taxon>Lasiocampidae</taxon>
        <taxon>Dendrolimus</taxon>
    </lineage>
</organism>
<sequence length="511" mass="56107">MLRNKFYVYGKDDLEVPAHMNLGHEMLKRIASYKDNIAIINAETKERLTYSELGQQIANIAVSLTRMGVKKGDVISICSEKSLQFLPTLLGIVCSGATFAATDISCGSATVLHRVKIAKPRFILCSELAYTRHGKLFGDKCIRLKDFAVEEVPLEQFQVVPVEGFKDNALILFSSGTTGLPKGIPVTHLSLLIKLVSGGLDSNFLDRAVLCTREWYYTYGCIHTLMSMFSGATIVYCPKDTEEEYIKAIQELQISILQVVPSTVAGLVKSSSLEHYDVSSVKYVSSASTLMDPGLVDLFIQKFPNIVRIDNAYGMTEAGCVCSIIHGDKGTKPGSVGVPCPTFILKVVDPTSRELLGPHQRGEICIKSGTLTKGYIDTDNDTTFDEEGFFKTGDIGYYDEDGYFFIVDRIKDLIKFNSYQVAPAELEAVLLQHPSVKDAAVVGVPHVEWGEVPTGLVVLQPGVTTEAVEILEFVNSQVSHRMCLAGGLKFVNDLPYGGNNKLDRKALKLML</sequence>
<reference evidence="1 2" key="1">
    <citation type="journal article" date="2021" name="Front. Genet.">
        <title>Chromosome-Level Genome Assembly Reveals Significant Gene Expansion in the Toll and IMD Signaling Pathways of Dendrolimus kikuchii.</title>
        <authorList>
            <person name="Zhou J."/>
            <person name="Wu P."/>
            <person name="Xiong Z."/>
            <person name="Liu N."/>
            <person name="Zhao N."/>
            <person name="Ji M."/>
            <person name="Qiu Y."/>
            <person name="Yang B."/>
        </authorList>
    </citation>
    <scope>NUCLEOTIDE SEQUENCE [LARGE SCALE GENOMIC DNA]</scope>
    <source>
        <strain evidence="1">Ann1</strain>
    </source>
</reference>
<evidence type="ECO:0000313" key="1">
    <source>
        <dbReference type="EMBL" id="KAJ0170023.1"/>
    </source>
</evidence>
<proteinExistence type="predicted"/>
<dbReference type="Proteomes" id="UP000824533">
    <property type="component" value="Linkage Group LG29"/>
</dbReference>